<dbReference type="InterPro" id="IPR023346">
    <property type="entry name" value="Lysozyme-like_dom_sf"/>
</dbReference>
<dbReference type="Gene3D" id="3.40.710.10">
    <property type="entry name" value="DD-peptidase/beta-lactamase superfamily"/>
    <property type="match status" value="1"/>
</dbReference>
<dbReference type="GO" id="GO:0030288">
    <property type="term" value="C:outer membrane-bounded periplasmic space"/>
    <property type="evidence" value="ECO:0007669"/>
    <property type="project" value="TreeGrafter"/>
</dbReference>
<dbReference type="EC" id="2.4.99.28" evidence="10"/>
<dbReference type="InterPro" id="IPR050396">
    <property type="entry name" value="Glycosyltr_51/Transpeptidase"/>
</dbReference>
<dbReference type="GO" id="GO:0006508">
    <property type="term" value="P:proteolysis"/>
    <property type="evidence" value="ECO:0007669"/>
    <property type="project" value="UniProtKB-KW"/>
</dbReference>
<organism evidence="16 17">
    <name type="scientific">Pacificimonas flava</name>
    <dbReference type="NCBI Taxonomy" id="1234595"/>
    <lineage>
        <taxon>Bacteria</taxon>
        <taxon>Pseudomonadati</taxon>
        <taxon>Pseudomonadota</taxon>
        <taxon>Alphaproteobacteria</taxon>
        <taxon>Sphingomonadales</taxon>
        <taxon>Sphingosinicellaceae</taxon>
        <taxon>Pacificimonas</taxon>
    </lineage>
</organism>
<dbReference type="AlphaFoldDB" id="M2TQK5"/>
<evidence type="ECO:0000256" key="5">
    <source>
        <dbReference type="ARBA" id="ARBA00022670"/>
    </source>
</evidence>
<evidence type="ECO:0000256" key="10">
    <source>
        <dbReference type="ARBA" id="ARBA00044770"/>
    </source>
</evidence>
<evidence type="ECO:0000256" key="9">
    <source>
        <dbReference type="ARBA" id="ARBA00023268"/>
    </source>
</evidence>
<evidence type="ECO:0000256" key="13">
    <source>
        <dbReference type="SAM" id="Phobius"/>
    </source>
</evidence>
<evidence type="ECO:0000256" key="1">
    <source>
        <dbReference type="ARBA" id="ARBA00004752"/>
    </source>
</evidence>
<evidence type="ECO:0000313" key="17">
    <source>
        <dbReference type="Proteomes" id="UP000011717"/>
    </source>
</evidence>
<feature type="transmembrane region" description="Helical" evidence="13">
    <location>
        <begin position="20"/>
        <end position="42"/>
    </location>
</feature>
<feature type="region of interest" description="Disordered" evidence="12">
    <location>
        <begin position="614"/>
        <end position="633"/>
    </location>
</feature>
<keyword evidence="17" id="KW-1185">Reference proteome</keyword>
<dbReference type="Gene3D" id="1.10.3810.10">
    <property type="entry name" value="Biosynthetic peptidoglycan transglycosylase-like"/>
    <property type="match status" value="1"/>
</dbReference>
<feature type="region of interest" description="Disordered" evidence="12">
    <location>
        <begin position="639"/>
        <end position="732"/>
    </location>
</feature>
<dbReference type="InterPro" id="IPR001460">
    <property type="entry name" value="PCN-bd_Tpept"/>
</dbReference>
<dbReference type="Proteomes" id="UP000011717">
    <property type="component" value="Unassembled WGS sequence"/>
</dbReference>
<dbReference type="OrthoDB" id="9766909at2"/>
<keyword evidence="13" id="KW-0812">Transmembrane</keyword>
<dbReference type="PATRIC" id="fig|1234595.3.peg.1034"/>
<comment type="similarity">
    <text evidence="2">In the C-terminal section; belongs to the transpeptidase family.</text>
</comment>
<comment type="catalytic activity">
    <reaction evidence="11">
        <text>[GlcNAc-(1-&gt;4)-Mur2Ac(oyl-L-Ala-gamma-D-Glu-L-Lys-D-Ala-D-Ala)](n)-di-trans,octa-cis-undecaprenyl diphosphate + beta-D-GlcNAc-(1-&gt;4)-Mur2Ac(oyl-L-Ala-gamma-D-Glu-L-Lys-D-Ala-D-Ala)-di-trans,octa-cis-undecaprenyl diphosphate = [GlcNAc-(1-&gt;4)-Mur2Ac(oyl-L-Ala-gamma-D-Glu-L-Lys-D-Ala-D-Ala)](n+1)-di-trans,octa-cis-undecaprenyl diphosphate + di-trans,octa-cis-undecaprenyl diphosphate + H(+)</text>
        <dbReference type="Rhea" id="RHEA:23708"/>
        <dbReference type="Rhea" id="RHEA-COMP:9602"/>
        <dbReference type="Rhea" id="RHEA-COMP:9603"/>
        <dbReference type="ChEBI" id="CHEBI:15378"/>
        <dbReference type="ChEBI" id="CHEBI:58405"/>
        <dbReference type="ChEBI" id="CHEBI:60033"/>
        <dbReference type="ChEBI" id="CHEBI:78435"/>
        <dbReference type="EC" id="2.4.99.28"/>
    </reaction>
</comment>
<dbReference type="Pfam" id="PF00912">
    <property type="entry name" value="Transgly"/>
    <property type="match status" value="1"/>
</dbReference>
<evidence type="ECO:0000259" key="14">
    <source>
        <dbReference type="Pfam" id="PF00905"/>
    </source>
</evidence>
<keyword evidence="6" id="KW-0328">Glycosyltransferase</keyword>
<comment type="caution">
    <text evidence="16">The sequence shown here is derived from an EMBL/GenBank/DDBJ whole genome shotgun (WGS) entry which is preliminary data.</text>
</comment>
<evidence type="ECO:0000256" key="7">
    <source>
        <dbReference type="ARBA" id="ARBA00022679"/>
    </source>
</evidence>
<keyword evidence="13" id="KW-0472">Membrane</keyword>
<dbReference type="PANTHER" id="PTHR32282">
    <property type="entry name" value="BINDING PROTEIN TRANSPEPTIDASE, PUTATIVE-RELATED"/>
    <property type="match status" value="1"/>
</dbReference>
<dbReference type="PANTHER" id="PTHR32282:SF33">
    <property type="entry name" value="PEPTIDOGLYCAN GLYCOSYLTRANSFERASE"/>
    <property type="match status" value="1"/>
</dbReference>
<evidence type="ECO:0000259" key="15">
    <source>
        <dbReference type="Pfam" id="PF00912"/>
    </source>
</evidence>
<sequence>MKKKSVSTPRRLWGAAWRAALIVGGIGLALLIGAVIVTMANLPGFATLMKSPNGQAVRVVSADGVVLVNEGPSYGGWLTYDQIPPVMVGAMLAVEDRRFFSHPGIDPIGLTRAVAVAARDWDGPKATSTITQQLARNLFLTNERSFIRKGKEALLALAMERRFTKEQILELYLNRVYFGGGAYGIDAASRRFYGHSASELSAAEAAIIAGLVKAPSRFAPSSDPERARTRAYVVANTMARDGVVGDADALQQEIAVLEFAPQPKQNNVRYFTDWVLQQVDDLTDERVEPLIVTTTLVSRMQLAAEAAVQNQTPESAQGALVSMSPDGAVRAMMGGRDYVSSNYNRATIAERQPGSSWKLFVYLTAIENGITPNDIVQDAPITIDGWTPRNYGRGHRGNVTVRQAFANSYNTVAAQLGERVGFNNVAMMARRLGIDTNISRQPAMVLGTSTVRLLEMTAAYGAVANGGNLVEPYGITKIETASGFTEYEREPGPGRVVLAPWVATNMTNLLESVVTEGTGKAAATGRPTGGKTGTTSNYHDGYFVGFTADLVTGVWMGRDDNKAVSGLTGGSSPARAFAAYMKTAVEGMPVRPLDSDIGEEGDLFAEPDMEVYGIGADGWDDEEYDSDGYYGEDYAYDGEAASAPDASRRGGPDDLGTRYAEPGIDPSSPDAQRSGRLGAADVPTRPRRSDAWLDEPVNGGGGAPDRPQPQEGRAGTANPNAPTDLLPPDPVQ</sequence>
<dbReference type="Pfam" id="PF00905">
    <property type="entry name" value="Transpeptidase"/>
    <property type="match status" value="1"/>
</dbReference>
<comment type="pathway">
    <text evidence="1">Cell wall biogenesis; peptidoglycan biosynthesis.</text>
</comment>
<evidence type="ECO:0000256" key="11">
    <source>
        <dbReference type="ARBA" id="ARBA00049902"/>
    </source>
</evidence>
<gene>
    <name evidence="16" type="ORF">C725_1033</name>
</gene>
<keyword evidence="9" id="KW-0511">Multifunctional enzyme</keyword>
<evidence type="ECO:0000313" key="16">
    <source>
        <dbReference type="EMBL" id="EMD84061.1"/>
    </source>
</evidence>
<dbReference type="GO" id="GO:0009252">
    <property type="term" value="P:peptidoglycan biosynthetic process"/>
    <property type="evidence" value="ECO:0007669"/>
    <property type="project" value="UniProtKB-UniPathway"/>
</dbReference>
<feature type="domain" description="Glycosyl transferase family 51" evidence="15">
    <location>
        <begin position="75"/>
        <end position="238"/>
    </location>
</feature>
<comment type="similarity">
    <text evidence="3">In the N-terminal section; belongs to the glycosyltransferase 51 family.</text>
</comment>
<reference evidence="16 17" key="1">
    <citation type="journal article" date="2013" name="Genome Announc.">
        <title>Draft Genome Sequence of Strain JLT2015T, Belonging to the Family Sphingomonadaceae of the Alphaproteobacteria.</title>
        <authorList>
            <person name="Tang K."/>
            <person name="Liu K."/>
            <person name="Li S."/>
            <person name="Jiao N."/>
        </authorList>
    </citation>
    <scope>NUCLEOTIDE SEQUENCE [LARGE SCALE GENOMIC DNA]</scope>
    <source>
        <strain evidence="16 17">JLT2015</strain>
    </source>
</reference>
<evidence type="ECO:0000256" key="12">
    <source>
        <dbReference type="SAM" id="MobiDB-lite"/>
    </source>
</evidence>
<proteinExistence type="inferred from homology"/>
<dbReference type="SUPFAM" id="SSF56601">
    <property type="entry name" value="beta-lactamase/transpeptidase-like"/>
    <property type="match status" value="1"/>
</dbReference>
<protein>
    <recommendedName>
        <fullName evidence="10">peptidoglycan glycosyltransferase</fullName>
        <ecNumber evidence="10">2.4.99.28</ecNumber>
    </recommendedName>
</protein>
<accession>M2TQK5</accession>
<evidence type="ECO:0000256" key="4">
    <source>
        <dbReference type="ARBA" id="ARBA00022645"/>
    </source>
</evidence>
<keyword evidence="4" id="KW-0121">Carboxypeptidase</keyword>
<dbReference type="GO" id="GO:0008658">
    <property type="term" value="F:penicillin binding"/>
    <property type="evidence" value="ECO:0007669"/>
    <property type="project" value="InterPro"/>
</dbReference>
<feature type="domain" description="Penicillin-binding protein transpeptidase" evidence="14">
    <location>
        <begin position="320"/>
        <end position="548"/>
    </location>
</feature>
<dbReference type="RefSeq" id="WP_008600589.1">
    <property type="nucleotide sequence ID" value="NZ_AMRV01000002.1"/>
</dbReference>
<keyword evidence="13" id="KW-1133">Transmembrane helix</keyword>
<dbReference type="SUPFAM" id="SSF53955">
    <property type="entry name" value="Lysozyme-like"/>
    <property type="match status" value="1"/>
</dbReference>
<feature type="compositionally biased region" description="Basic and acidic residues" evidence="12">
    <location>
        <begin position="646"/>
        <end position="656"/>
    </location>
</feature>
<evidence type="ECO:0000256" key="3">
    <source>
        <dbReference type="ARBA" id="ARBA00007739"/>
    </source>
</evidence>
<keyword evidence="5" id="KW-0645">Protease</keyword>
<keyword evidence="7" id="KW-0808">Transferase</keyword>
<evidence type="ECO:0000256" key="8">
    <source>
        <dbReference type="ARBA" id="ARBA00022801"/>
    </source>
</evidence>
<dbReference type="InterPro" id="IPR012338">
    <property type="entry name" value="Beta-lactam/transpept-like"/>
</dbReference>
<name>M2TQK5_9SPHN</name>
<evidence type="ECO:0000256" key="6">
    <source>
        <dbReference type="ARBA" id="ARBA00022676"/>
    </source>
</evidence>
<keyword evidence="8" id="KW-0378">Hydrolase</keyword>
<dbReference type="UniPathway" id="UPA00219"/>
<dbReference type="InterPro" id="IPR036950">
    <property type="entry name" value="PBP_transglycosylase"/>
</dbReference>
<evidence type="ECO:0000256" key="2">
    <source>
        <dbReference type="ARBA" id="ARBA00007090"/>
    </source>
</evidence>
<dbReference type="GO" id="GO:0008955">
    <property type="term" value="F:peptidoglycan glycosyltransferase activity"/>
    <property type="evidence" value="ECO:0007669"/>
    <property type="project" value="UniProtKB-EC"/>
</dbReference>
<dbReference type="GO" id="GO:0004180">
    <property type="term" value="F:carboxypeptidase activity"/>
    <property type="evidence" value="ECO:0007669"/>
    <property type="project" value="UniProtKB-KW"/>
</dbReference>
<dbReference type="NCBIfam" id="TIGR02074">
    <property type="entry name" value="PBP_1a_fam"/>
    <property type="match status" value="1"/>
</dbReference>
<dbReference type="InterPro" id="IPR001264">
    <property type="entry name" value="Glyco_trans_51"/>
</dbReference>
<dbReference type="EMBL" id="AMRV01000002">
    <property type="protein sequence ID" value="EMD84061.1"/>
    <property type="molecule type" value="Genomic_DNA"/>
</dbReference>